<keyword evidence="1" id="KW-1133">Transmembrane helix</keyword>
<evidence type="ECO:0000313" key="2">
    <source>
        <dbReference type="EMBL" id="KAF6039793.1"/>
    </source>
</evidence>
<keyword evidence="3" id="KW-1185">Reference proteome</keyword>
<comment type="caution">
    <text evidence="2">The sequence shown here is derived from an EMBL/GenBank/DDBJ whole genome shotgun (WGS) entry which is preliminary data.</text>
</comment>
<evidence type="ECO:0000256" key="1">
    <source>
        <dbReference type="SAM" id="Phobius"/>
    </source>
</evidence>
<reference evidence="2" key="1">
    <citation type="submission" date="2020-06" db="EMBL/GenBank/DDBJ databases">
        <title>Draft genome of Bugula neritina, a colonial animal packing powerful symbionts and potential medicines.</title>
        <authorList>
            <person name="Rayko M."/>
        </authorList>
    </citation>
    <scope>NUCLEOTIDE SEQUENCE [LARGE SCALE GENOMIC DNA]</scope>
    <source>
        <strain evidence="2">Kwan_BN1</strain>
    </source>
</reference>
<protein>
    <recommendedName>
        <fullName evidence="4">Transmembrane protein</fullName>
    </recommendedName>
</protein>
<keyword evidence="1" id="KW-0812">Transmembrane</keyword>
<name>A0A7J7KNT1_BUGNE</name>
<organism evidence="2 3">
    <name type="scientific">Bugula neritina</name>
    <name type="common">Brown bryozoan</name>
    <name type="synonym">Sertularia neritina</name>
    <dbReference type="NCBI Taxonomy" id="10212"/>
    <lineage>
        <taxon>Eukaryota</taxon>
        <taxon>Metazoa</taxon>
        <taxon>Spiralia</taxon>
        <taxon>Lophotrochozoa</taxon>
        <taxon>Bryozoa</taxon>
        <taxon>Gymnolaemata</taxon>
        <taxon>Cheilostomatida</taxon>
        <taxon>Flustrina</taxon>
        <taxon>Buguloidea</taxon>
        <taxon>Bugulidae</taxon>
        <taxon>Bugula</taxon>
    </lineage>
</organism>
<proteinExistence type="predicted"/>
<dbReference type="EMBL" id="VXIV02000211">
    <property type="protein sequence ID" value="KAF6039793.1"/>
    <property type="molecule type" value="Genomic_DNA"/>
</dbReference>
<evidence type="ECO:0000313" key="3">
    <source>
        <dbReference type="Proteomes" id="UP000593567"/>
    </source>
</evidence>
<keyword evidence="1" id="KW-0472">Membrane</keyword>
<dbReference type="Proteomes" id="UP000593567">
    <property type="component" value="Unassembled WGS sequence"/>
</dbReference>
<gene>
    <name evidence="2" type="ORF">EB796_001898</name>
</gene>
<dbReference type="AlphaFoldDB" id="A0A7J7KNT1"/>
<sequence length="71" mass="8360">MSSLINVLGLAMFMDFAYRYYIFSFVWWWITTVPFVVTLFLVTMVIVIAIPSCSHYRMTLFTTITCFRVAL</sequence>
<evidence type="ECO:0008006" key="4">
    <source>
        <dbReference type="Google" id="ProtNLM"/>
    </source>
</evidence>
<accession>A0A7J7KNT1</accession>
<feature type="transmembrane region" description="Helical" evidence="1">
    <location>
        <begin position="20"/>
        <end position="50"/>
    </location>
</feature>